<dbReference type="PANTHER" id="PTHR42748">
    <property type="entry name" value="NITROGEN METABOLITE REPRESSION PROTEIN NMRA FAMILY MEMBER"/>
    <property type="match status" value="1"/>
</dbReference>
<evidence type="ECO:0000259" key="3">
    <source>
        <dbReference type="Pfam" id="PF05368"/>
    </source>
</evidence>
<keyword evidence="5" id="KW-1185">Reference proteome</keyword>
<dbReference type="Proteomes" id="UP000799438">
    <property type="component" value="Unassembled WGS sequence"/>
</dbReference>
<evidence type="ECO:0000256" key="1">
    <source>
        <dbReference type="ARBA" id="ARBA00006328"/>
    </source>
</evidence>
<dbReference type="Gene3D" id="3.40.50.720">
    <property type="entry name" value="NAD(P)-binding Rossmann-like Domain"/>
    <property type="match status" value="1"/>
</dbReference>
<dbReference type="InterPro" id="IPR051164">
    <property type="entry name" value="NmrA-like_oxidored"/>
</dbReference>
<dbReference type="OrthoDB" id="413314at2759"/>
<dbReference type="InterPro" id="IPR036291">
    <property type="entry name" value="NAD(P)-bd_dom_sf"/>
</dbReference>
<comment type="similarity">
    <text evidence="1">Belongs to the NmrA-type oxidoreductase family.</text>
</comment>
<dbReference type="SUPFAM" id="SSF51735">
    <property type="entry name" value="NAD(P)-binding Rossmann-fold domains"/>
    <property type="match status" value="1"/>
</dbReference>
<dbReference type="InterPro" id="IPR008030">
    <property type="entry name" value="NmrA-like"/>
</dbReference>
<evidence type="ECO:0000313" key="4">
    <source>
        <dbReference type="EMBL" id="KAF2137131.1"/>
    </source>
</evidence>
<keyword evidence="2" id="KW-0521">NADP</keyword>
<dbReference type="GO" id="GO:0005634">
    <property type="term" value="C:nucleus"/>
    <property type="evidence" value="ECO:0007669"/>
    <property type="project" value="TreeGrafter"/>
</dbReference>
<accession>A0A6A6B325</accession>
<name>A0A6A6B325_9PEZI</name>
<dbReference type="AlphaFoldDB" id="A0A6A6B325"/>
<evidence type="ECO:0000313" key="5">
    <source>
        <dbReference type="Proteomes" id="UP000799438"/>
    </source>
</evidence>
<proteinExistence type="inferred from homology"/>
<dbReference type="EMBL" id="ML995507">
    <property type="protein sequence ID" value="KAF2137131.1"/>
    <property type="molecule type" value="Genomic_DNA"/>
</dbReference>
<dbReference type="Pfam" id="PF05368">
    <property type="entry name" value="NmrA"/>
    <property type="match status" value="1"/>
</dbReference>
<dbReference type="PANTHER" id="PTHR42748:SF31">
    <property type="entry name" value="NMRA-LIKE DOMAIN-CONTAINING PROTEIN-RELATED"/>
    <property type="match status" value="1"/>
</dbReference>
<organism evidence="4 5">
    <name type="scientific">Aplosporella prunicola CBS 121167</name>
    <dbReference type="NCBI Taxonomy" id="1176127"/>
    <lineage>
        <taxon>Eukaryota</taxon>
        <taxon>Fungi</taxon>
        <taxon>Dikarya</taxon>
        <taxon>Ascomycota</taxon>
        <taxon>Pezizomycotina</taxon>
        <taxon>Dothideomycetes</taxon>
        <taxon>Dothideomycetes incertae sedis</taxon>
        <taxon>Botryosphaeriales</taxon>
        <taxon>Aplosporellaceae</taxon>
        <taxon>Aplosporella</taxon>
    </lineage>
</organism>
<sequence>MAPAILVVGATGNTGRTVVRTLSSQLQANSEFPNHRVLALTRSKDNPTAQQLARLPGITVIEHNWVEITSDWLREQEVVRAFIAPHNQPNQFAEESTFHLAALHAGVKYVVRISTTAANVRPDCKAYYPRSHWAIESMLSSPEFSNLQWTSLQPNIFAPLYLASAAELIKKYRKEGKLDTLRLMASEDAPVAIINPDDIGVIAARLLLVNDPNVHNKSRYVLNGPEDISGKQIVKMVEGYIGVKMEDVIYKDMSFIDHMGATTQDSKNVITSIRYAPETAWEGKCGAVTTSKEILDLGVSMRSPSDVLKSLLEG</sequence>
<protein>
    <recommendedName>
        <fullName evidence="3">NmrA-like domain-containing protein</fullName>
    </recommendedName>
</protein>
<reference evidence="4" key="1">
    <citation type="journal article" date="2020" name="Stud. Mycol.">
        <title>101 Dothideomycetes genomes: a test case for predicting lifestyles and emergence of pathogens.</title>
        <authorList>
            <person name="Haridas S."/>
            <person name="Albert R."/>
            <person name="Binder M."/>
            <person name="Bloem J."/>
            <person name="Labutti K."/>
            <person name="Salamov A."/>
            <person name="Andreopoulos B."/>
            <person name="Baker S."/>
            <person name="Barry K."/>
            <person name="Bills G."/>
            <person name="Bluhm B."/>
            <person name="Cannon C."/>
            <person name="Castanera R."/>
            <person name="Culley D."/>
            <person name="Daum C."/>
            <person name="Ezra D."/>
            <person name="Gonzalez J."/>
            <person name="Henrissat B."/>
            <person name="Kuo A."/>
            <person name="Liang C."/>
            <person name="Lipzen A."/>
            <person name="Lutzoni F."/>
            <person name="Magnuson J."/>
            <person name="Mondo S."/>
            <person name="Nolan M."/>
            <person name="Ohm R."/>
            <person name="Pangilinan J."/>
            <person name="Park H.-J."/>
            <person name="Ramirez L."/>
            <person name="Alfaro M."/>
            <person name="Sun H."/>
            <person name="Tritt A."/>
            <person name="Yoshinaga Y."/>
            <person name="Zwiers L.-H."/>
            <person name="Turgeon B."/>
            <person name="Goodwin S."/>
            <person name="Spatafora J."/>
            <person name="Crous P."/>
            <person name="Grigoriev I."/>
        </authorList>
    </citation>
    <scope>NUCLEOTIDE SEQUENCE</scope>
    <source>
        <strain evidence="4">CBS 121167</strain>
    </source>
</reference>
<dbReference type="RefSeq" id="XP_033392849.1">
    <property type="nucleotide sequence ID" value="XM_033537505.1"/>
</dbReference>
<gene>
    <name evidence="4" type="ORF">K452DRAFT_236417</name>
</gene>
<evidence type="ECO:0000256" key="2">
    <source>
        <dbReference type="ARBA" id="ARBA00022857"/>
    </source>
</evidence>
<dbReference type="GeneID" id="54295001"/>
<feature type="domain" description="NmrA-like" evidence="3">
    <location>
        <begin position="4"/>
        <end position="247"/>
    </location>
</feature>